<evidence type="ECO:0000313" key="1">
    <source>
        <dbReference type="EMBL" id="VAW68875.1"/>
    </source>
</evidence>
<organism evidence="1">
    <name type="scientific">hydrothermal vent metagenome</name>
    <dbReference type="NCBI Taxonomy" id="652676"/>
    <lineage>
        <taxon>unclassified sequences</taxon>
        <taxon>metagenomes</taxon>
        <taxon>ecological metagenomes</taxon>
    </lineage>
</organism>
<dbReference type="AlphaFoldDB" id="A0A3B0XK88"/>
<accession>A0A3B0XK88</accession>
<gene>
    <name evidence="1" type="ORF">MNBD_GAMMA10-2755</name>
</gene>
<proteinExistence type="predicted"/>
<protein>
    <submittedName>
        <fullName evidence="1">Uncharacterized protein</fullName>
    </submittedName>
</protein>
<sequence length="44" mass="4599">MNVGGVDSVDLLRAQVLSGQLDGLEDIMDGLPGITDAIDRDKGE</sequence>
<reference evidence="1" key="1">
    <citation type="submission" date="2018-06" db="EMBL/GenBank/DDBJ databases">
        <authorList>
            <person name="Zhirakovskaya E."/>
        </authorList>
    </citation>
    <scope>NUCLEOTIDE SEQUENCE</scope>
</reference>
<dbReference type="EMBL" id="UOFJ01000374">
    <property type="protein sequence ID" value="VAW68875.1"/>
    <property type="molecule type" value="Genomic_DNA"/>
</dbReference>
<name>A0A3B0XK88_9ZZZZ</name>